<feature type="domain" description="CCHC-type" evidence="2">
    <location>
        <begin position="147"/>
        <end position="163"/>
    </location>
</feature>
<feature type="region of interest" description="Disordered" evidence="1">
    <location>
        <begin position="264"/>
        <end position="290"/>
    </location>
</feature>
<dbReference type="InterPro" id="IPR001878">
    <property type="entry name" value="Znf_CCHC"/>
</dbReference>
<protein>
    <recommendedName>
        <fullName evidence="2">CCHC-type domain-containing protein</fullName>
    </recommendedName>
</protein>
<dbReference type="AlphaFoldDB" id="A0A6H5I6N7"/>
<organism evidence="3 4">
    <name type="scientific">Trichogramma brassicae</name>
    <dbReference type="NCBI Taxonomy" id="86971"/>
    <lineage>
        <taxon>Eukaryota</taxon>
        <taxon>Metazoa</taxon>
        <taxon>Ecdysozoa</taxon>
        <taxon>Arthropoda</taxon>
        <taxon>Hexapoda</taxon>
        <taxon>Insecta</taxon>
        <taxon>Pterygota</taxon>
        <taxon>Neoptera</taxon>
        <taxon>Endopterygota</taxon>
        <taxon>Hymenoptera</taxon>
        <taxon>Apocrita</taxon>
        <taxon>Proctotrupomorpha</taxon>
        <taxon>Chalcidoidea</taxon>
        <taxon>Trichogrammatidae</taxon>
        <taxon>Trichogramma</taxon>
    </lineage>
</organism>
<reference evidence="3 4" key="1">
    <citation type="submission" date="2020-02" db="EMBL/GenBank/DDBJ databases">
        <authorList>
            <person name="Ferguson B K."/>
        </authorList>
    </citation>
    <scope>NUCLEOTIDE SEQUENCE [LARGE SCALE GENOMIC DNA]</scope>
</reference>
<dbReference type="Proteomes" id="UP000479190">
    <property type="component" value="Unassembled WGS sequence"/>
</dbReference>
<dbReference type="GO" id="GO:0008270">
    <property type="term" value="F:zinc ion binding"/>
    <property type="evidence" value="ECO:0007669"/>
    <property type="project" value="InterPro"/>
</dbReference>
<feature type="domain" description="CCHC-type" evidence="2">
    <location>
        <begin position="169"/>
        <end position="185"/>
    </location>
</feature>
<name>A0A6H5I6N7_9HYME</name>
<dbReference type="Gene3D" id="4.10.60.10">
    <property type="entry name" value="Zinc finger, CCHC-type"/>
    <property type="match status" value="1"/>
</dbReference>
<evidence type="ECO:0000313" key="3">
    <source>
        <dbReference type="EMBL" id="CAB0032117.1"/>
    </source>
</evidence>
<feature type="region of interest" description="Disordered" evidence="1">
    <location>
        <begin position="199"/>
        <end position="238"/>
    </location>
</feature>
<evidence type="ECO:0000313" key="4">
    <source>
        <dbReference type="Proteomes" id="UP000479190"/>
    </source>
</evidence>
<keyword evidence="4" id="KW-1185">Reference proteome</keyword>
<proteinExistence type="predicted"/>
<evidence type="ECO:0000259" key="2">
    <source>
        <dbReference type="SMART" id="SM00343"/>
    </source>
</evidence>
<dbReference type="GO" id="GO:0003676">
    <property type="term" value="F:nucleic acid binding"/>
    <property type="evidence" value="ECO:0007669"/>
    <property type="project" value="InterPro"/>
</dbReference>
<accession>A0A6H5I6N7</accession>
<dbReference type="OrthoDB" id="7700154at2759"/>
<dbReference type="SUPFAM" id="SSF57756">
    <property type="entry name" value="Retrovirus zinc finger-like domains"/>
    <property type="match status" value="1"/>
</dbReference>
<gene>
    <name evidence="3" type="ORF">TBRA_LOCUS4064</name>
</gene>
<sequence length="290" mass="33408">MGSAVLACDFSLGSTRIPFTRVSSSLYTTARIVVPYVLIRACAHADIGLRHIYTVRRSTCTSCAHYPKVIPSCVTPAKRIAVSARHCNDGLSQRRQSRDYMRMYVMRTIGEIVMYTSRRIFDFSRLNREYDVKLIRTDDSIDPQARTCFNCWQDDHERINCRKKQTRDFCYNCGRVGVQMPDCPRCGEGYVRWLARHPEKRASATKPSQAPKPETRRPGPKVHVPPKAFLDRYPDEPERNHYDRIRNALKGVEMLTQVRILKEYFPNGAPTSKAKRFDPTTQKKNRGGND</sequence>
<feature type="compositionally biased region" description="Basic and acidic residues" evidence="1">
    <location>
        <begin position="229"/>
        <end position="238"/>
    </location>
</feature>
<evidence type="ECO:0000256" key="1">
    <source>
        <dbReference type="SAM" id="MobiDB-lite"/>
    </source>
</evidence>
<dbReference type="SMART" id="SM00343">
    <property type="entry name" value="ZnF_C2HC"/>
    <property type="match status" value="2"/>
</dbReference>
<dbReference type="InterPro" id="IPR036875">
    <property type="entry name" value="Znf_CCHC_sf"/>
</dbReference>
<dbReference type="EMBL" id="CADCXV010000667">
    <property type="protein sequence ID" value="CAB0032117.1"/>
    <property type="molecule type" value="Genomic_DNA"/>
</dbReference>